<feature type="compositionally biased region" description="Polar residues" evidence="1">
    <location>
        <begin position="313"/>
        <end position="327"/>
    </location>
</feature>
<name>A0A8G1RJ18_9EURO</name>
<dbReference type="Proteomes" id="UP000249789">
    <property type="component" value="Unassembled WGS sequence"/>
</dbReference>
<feature type="compositionally biased region" description="Polar residues" evidence="1">
    <location>
        <begin position="336"/>
        <end position="355"/>
    </location>
</feature>
<dbReference type="AlphaFoldDB" id="A0A8G1RJ18"/>
<feature type="region of interest" description="Disordered" evidence="1">
    <location>
        <begin position="505"/>
        <end position="531"/>
    </location>
</feature>
<dbReference type="EMBL" id="KZ824697">
    <property type="protein sequence ID" value="RAK72356.1"/>
    <property type="molecule type" value="Genomic_DNA"/>
</dbReference>
<protein>
    <submittedName>
        <fullName evidence="2">Uncharacterized protein</fullName>
    </submittedName>
</protein>
<dbReference type="RefSeq" id="XP_040796368.1">
    <property type="nucleotide sequence ID" value="XM_040950407.1"/>
</dbReference>
<feature type="compositionally biased region" description="Polar residues" evidence="1">
    <location>
        <begin position="382"/>
        <end position="408"/>
    </location>
</feature>
<sequence length="841" mass="90716">MDQNAAERLKRLQMDDLGTARREFISTKDGPRRVLNVGLNTIEASRESNQPGTKAQLMAQKNKAQLADWSNIHKTIGDTGDLENLDSLLDGQTHRLGLAALLHSKPHDFAPIRGGMNRGRGGGVAGTRGRQGKPSVSKVLGQGGVSKSGNHAFKVDQKQTRARKPIPNPLTKVRRPMVDYSSKISPPEDFMAAVQGLVNVKTACINSTVALEMSNGNSSRPSQSPPAKEIPGQVPSRSTQPALAVDHGPSQRPPTVTRALGQRPLEKSLPPQAQAPRALAQKPPSATYNESSQPLLRKPSLSESDISRDSSKRTPSSTITTNQSNPQKLVPASDAMKNTRQTQSTATLKANQTPPKDTVHPVTVTMKTAPVASNLSKEHALRSNNTSVQSQAAAQTRPTLNSQLSKPSTAPLLRDEGPLSKKPATKAYGKPPCQPVNKANRVPEKRGTAMEAIPVNKVVVKLPPSESTFKPNSDVPVTPKKAKPLENLVAEGSEEKAPPAVACGELLDLDGSPSPEDDSAEQGPAATTVMSPSCQDLEGLVFRQGITRYTTQRDSTSSEASSTPTNFTETTRAFLSQIMANAESMTDEDKQVVERKVEELRKELKFFSVSEAGRQYSNEMFERGREEFSSELKSEPEPGYQHCHTCQGNHKAHAHMSPETVSALTAKVTFNAALGVEDPLTPLAHKSQTHRSVFQTRLKGTAPPFEPSKVYPPVSSTAESVTTEQERQESCITKAVRHLYGNHLLPGRSGNRPGNASVLEDVKVPEFKGRFGQMTLASTPVKPNLTSPLLSQTDAISASPALQRSIHAPRVSENRSPASRTPSRGLDSSRYATPALDKPLR</sequence>
<feature type="region of interest" description="Disordered" evidence="1">
    <location>
        <begin position="379"/>
        <end position="449"/>
    </location>
</feature>
<feature type="compositionally biased region" description="Low complexity" evidence="1">
    <location>
        <begin position="270"/>
        <end position="284"/>
    </location>
</feature>
<dbReference type="VEuPathDB" id="FungiDB:BO72DRAFT_531961"/>
<organism evidence="2 3">
    <name type="scientific">Aspergillus fijiensis CBS 313.89</name>
    <dbReference type="NCBI Taxonomy" id="1448319"/>
    <lineage>
        <taxon>Eukaryota</taxon>
        <taxon>Fungi</taxon>
        <taxon>Dikarya</taxon>
        <taxon>Ascomycota</taxon>
        <taxon>Pezizomycotina</taxon>
        <taxon>Eurotiomycetes</taxon>
        <taxon>Eurotiomycetidae</taxon>
        <taxon>Eurotiales</taxon>
        <taxon>Aspergillaceae</taxon>
        <taxon>Aspergillus</taxon>
    </lineage>
</organism>
<keyword evidence="3" id="KW-1185">Reference proteome</keyword>
<proteinExistence type="predicted"/>
<feature type="compositionally biased region" description="Polar residues" evidence="1">
    <location>
        <begin position="714"/>
        <end position="723"/>
    </location>
</feature>
<accession>A0A8G1RJ18</accession>
<dbReference type="GeneID" id="63867742"/>
<feature type="region of interest" description="Disordered" evidence="1">
    <location>
        <begin position="699"/>
        <end position="725"/>
    </location>
</feature>
<dbReference type="OrthoDB" id="5372553at2759"/>
<feature type="compositionally biased region" description="Polar residues" evidence="1">
    <location>
        <begin position="213"/>
        <end position="222"/>
    </location>
</feature>
<evidence type="ECO:0000313" key="2">
    <source>
        <dbReference type="EMBL" id="RAK72356.1"/>
    </source>
</evidence>
<gene>
    <name evidence="2" type="ORF">BO72DRAFT_531961</name>
</gene>
<reference evidence="2 3" key="1">
    <citation type="submission" date="2018-02" db="EMBL/GenBank/DDBJ databases">
        <title>The genomes of Aspergillus section Nigri reveals drivers in fungal speciation.</title>
        <authorList>
            <consortium name="DOE Joint Genome Institute"/>
            <person name="Vesth T.C."/>
            <person name="Nybo J."/>
            <person name="Theobald S."/>
            <person name="Brandl J."/>
            <person name="Frisvad J.C."/>
            <person name="Nielsen K.F."/>
            <person name="Lyhne E.K."/>
            <person name="Kogle M.E."/>
            <person name="Kuo A."/>
            <person name="Riley R."/>
            <person name="Clum A."/>
            <person name="Nolan M."/>
            <person name="Lipzen A."/>
            <person name="Salamov A."/>
            <person name="Henrissat B."/>
            <person name="Wiebenga A."/>
            <person name="De vries R.P."/>
            <person name="Grigoriev I.V."/>
            <person name="Mortensen U.H."/>
            <person name="Andersen M.R."/>
            <person name="Baker S.E."/>
        </authorList>
    </citation>
    <scope>NUCLEOTIDE SEQUENCE [LARGE SCALE GENOMIC DNA]</scope>
    <source>
        <strain evidence="2 3">CBS 313.89</strain>
    </source>
</reference>
<feature type="region of interest" description="Disordered" evidence="1">
    <location>
        <begin position="213"/>
        <end position="363"/>
    </location>
</feature>
<feature type="region of interest" description="Disordered" evidence="1">
    <location>
        <begin position="796"/>
        <end position="841"/>
    </location>
</feature>
<evidence type="ECO:0000256" key="1">
    <source>
        <dbReference type="SAM" id="MobiDB-lite"/>
    </source>
</evidence>
<feature type="region of interest" description="Disordered" evidence="1">
    <location>
        <begin position="110"/>
        <end position="172"/>
    </location>
</feature>
<feature type="compositionally biased region" description="Gly residues" evidence="1">
    <location>
        <begin position="116"/>
        <end position="126"/>
    </location>
</feature>
<evidence type="ECO:0000313" key="3">
    <source>
        <dbReference type="Proteomes" id="UP000249789"/>
    </source>
</evidence>